<accession>A0A8S2YUP8</accession>
<organism evidence="1 2">
    <name type="scientific">Didymodactylos carnosus</name>
    <dbReference type="NCBI Taxonomy" id="1234261"/>
    <lineage>
        <taxon>Eukaryota</taxon>
        <taxon>Metazoa</taxon>
        <taxon>Spiralia</taxon>
        <taxon>Gnathifera</taxon>
        <taxon>Rotifera</taxon>
        <taxon>Eurotatoria</taxon>
        <taxon>Bdelloidea</taxon>
        <taxon>Philodinida</taxon>
        <taxon>Philodinidae</taxon>
        <taxon>Didymodactylos</taxon>
    </lineage>
</organism>
<sequence length="128" mass="13544">NQTDQSLPLHVGLRARNAELLTSETNQEGIGYSIVLKASKRVVVTFSVSTVHSGIARFQFLISTVNSKTSASFGDAIELSLPVFTPATSEAFATYGDVGGAEVIVQPIKTPKDVIPQFGELSISTSST</sequence>
<evidence type="ECO:0000313" key="1">
    <source>
        <dbReference type="EMBL" id="CAF4579859.1"/>
    </source>
</evidence>
<dbReference type="Proteomes" id="UP000682733">
    <property type="component" value="Unassembled WGS sequence"/>
</dbReference>
<feature type="non-terminal residue" evidence="1">
    <location>
        <position position="1"/>
    </location>
</feature>
<feature type="non-terminal residue" evidence="1">
    <location>
        <position position="128"/>
    </location>
</feature>
<comment type="caution">
    <text evidence="1">The sequence shown here is derived from an EMBL/GenBank/DDBJ whole genome shotgun (WGS) entry which is preliminary data.</text>
</comment>
<protein>
    <submittedName>
        <fullName evidence="1">Uncharacterized protein</fullName>
    </submittedName>
</protein>
<name>A0A8S2YUP8_9BILA</name>
<dbReference type="EMBL" id="CAJOBA010120980">
    <property type="protein sequence ID" value="CAF4579859.1"/>
    <property type="molecule type" value="Genomic_DNA"/>
</dbReference>
<gene>
    <name evidence="1" type="ORF">TMI583_LOCUS50368</name>
</gene>
<proteinExistence type="predicted"/>
<dbReference type="AlphaFoldDB" id="A0A8S2YUP8"/>
<evidence type="ECO:0000313" key="2">
    <source>
        <dbReference type="Proteomes" id="UP000682733"/>
    </source>
</evidence>
<reference evidence="1" key="1">
    <citation type="submission" date="2021-02" db="EMBL/GenBank/DDBJ databases">
        <authorList>
            <person name="Nowell W R."/>
        </authorList>
    </citation>
    <scope>NUCLEOTIDE SEQUENCE</scope>
</reference>